<reference evidence="2 3" key="1">
    <citation type="journal article" date="2016" name="Nat. Commun.">
        <title>Thousands of microbial genomes shed light on interconnected biogeochemical processes in an aquifer system.</title>
        <authorList>
            <person name="Anantharaman K."/>
            <person name="Brown C.T."/>
            <person name="Hug L.A."/>
            <person name="Sharon I."/>
            <person name="Castelle C.J."/>
            <person name="Probst A.J."/>
            <person name="Thomas B.C."/>
            <person name="Singh A."/>
            <person name="Wilkins M.J."/>
            <person name="Karaoz U."/>
            <person name="Brodie E.L."/>
            <person name="Williams K.H."/>
            <person name="Hubbard S.S."/>
            <person name="Banfield J.F."/>
        </authorList>
    </citation>
    <scope>NUCLEOTIDE SEQUENCE [LARGE SCALE GENOMIC DNA]</scope>
</reference>
<gene>
    <name evidence="2" type="ORF">A3K52_03165</name>
</gene>
<evidence type="ECO:0008006" key="4">
    <source>
        <dbReference type="Google" id="ProtNLM"/>
    </source>
</evidence>
<keyword evidence="1" id="KW-0812">Transmembrane</keyword>
<keyword evidence="1" id="KW-0472">Membrane</keyword>
<name>A0A1F7L0Z0_9BACT</name>
<dbReference type="Proteomes" id="UP000177050">
    <property type="component" value="Unassembled WGS sequence"/>
</dbReference>
<keyword evidence="1" id="KW-1133">Transmembrane helix</keyword>
<evidence type="ECO:0000256" key="1">
    <source>
        <dbReference type="SAM" id="Phobius"/>
    </source>
</evidence>
<accession>A0A1F7L0Z0</accession>
<feature type="transmembrane region" description="Helical" evidence="1">
    <location>
        <begin position="312"/>
        <end position="335"/>
    </location>
</feature>
<organism evidence="2 3">
    <name type="scientific">Candidatus Roizmanbacteria bacterium RIFOXYD1_FULL_38_12</name>
    <dbReference type="NCBI Taxonomy" id="1802093"/>
    <lineage>
        <taxon>Bacteria</taxon>
        <taxon>Candidatus Roizmaniibacteriota</taxon>
    </lineage>
</organism>
<comment type="caution">
    <text evidence="2">The sequence shown here is derived from an EMBL/GenBank/DDBJ whole genome shotgun (WGS) entry which is preliminary data.</text>
</comment>
<feature type="transmembrane region" description="Helical" evidence="1">
    <location>
        <begin position="188"/>
        <end position="206"/>
    </location>
</feature>
<dbReference type="AlphaFoldDB" id="A0A1F7L0Z0"/>
<feature type="transmembrane region" description="Helical" evidence="1">
    <location>
        <begin position="218"/>
        <end position="238"/>
    </location>
</feature>
<feature type="transmembrane region" description="Helical" evidence="1">
    <location>
        <begin position="12"/>
        <end position="29"/>
    </location>
</feature>
<feature type="transmembrane region" description="Helical" evidence="1">
    <location>
        <begin position="367"/>
        <end position="386"/>
    </location>
</feature>
<feature type="transmembrane region" description="Helical" evidence="1">
    <location>
        <begin position="341"/>
        <end position="360"/>
    </location>
</feature>
<sequence>MKRTISLLKLRIPLFIFLICYFIFALLTYKQYGITFDERDVYLRGKLLYIKVRGNDQTLQKDFVIPRGSNEMIYYNNTYPAFLYQLNSGESFERYHLLNFIFVSLIFIALYEVLLSETKNIYYALLGPIFLVFTPRFFGDIPSNPKDIPFAVLYFLSLSLIFLSQEWNDKARILILGISFGLTQSARLVGYTIYPVFLIFSLLSIFNQKNIRYKKKILVDMFFETFLILCIGLLIHVFSVPYLGADPINHFIDLIKMTSNNGWDKSILFFGNLFLPKQLPWLYLPVWFLITLPCVIIPLIPIGIVKGHKERLVQLLLISLGVNILMFILIKPVIYDGIRHFLYFLPQLILLSVTGLIYLLKKHKRVGLFFGIIVIANFILIAMSYVRLHPFEYVYFNELIGGVRGASGKFETDYWGAANREATLWIRDNIANKSSQAVTINVCGTSYSASYHFSNKMRLADNKKGADYVICWDRFQDNRGVNGKIIYQVKRDGVSLVNVYKINHD</sequence>
<dbReference type="EMBL" id="MGBR01000001">
    <property type="protein sequence ID" value="OGK73759.1"/>
    <property type="molecule type" value="Genomic_DNA"/>
</dbReference>
<proteinExistence type="predicted"/>
<protein>
    <recommendedName>
        <fullName evidence="4">Glycosyltransferase RgtA/B/C/D-like domain-containing protein</fullName>
    </recommendedName>
</protein>
<feature type="transmembrane region" description="Helical" evidence="1">
    <location>
        <begin position="121"/>
        <end position="138"/>
    </location>
</feature>
<evidence type="ECO:0000313" key="3">
    <source>
        <dbReference type="Proteomes" id="UP000177050"/>
    </source>
</evidence>
<feature type="transmembrane region" description="Helical" evidence="1">
    <location>
        <begin position="281"/>
        <end position="300"/>
    </location>
</feature>
<feature type="transmembrane region" description="Helical" evidence="1">
    <location>
        <begin position="97"/>
        <end position="115"/>
    </location>
</feature>
<evidence type="ECO:0000313" key="2">
    <source>
        <dbReference type="EMBL" id="OGK73759.1"/>
    </source>
</evidence>